<protein>
    <submittedName>
        <fullName evidence="1">Uncharacterized protein</fullName>
    </submittedName>
</protein>
<comment type="caution">
    <text evidence="1">The sequence shown here is derived from an EMBL/GenBank/DDBJ whole genome shotgun (WGS) entry which is preliminary data.</text>
</comment>
<keyword evidence="2" id="KW-1185">Reference proteome</keyword>
<reference evidence="1 2" key="1">
    <citation type="submission" date="2024-01" db="EMBL/GenBank/DDBJ databases">
        <title>The genomes of 5 underutilized Papilionoideae crops provide insights into root nodulation and disease resistanc.</title>
        <authorList>
            <person name="Jiang F."/>
        </authorList>
    </citation>
    <scope>NUCLEOTIDE SEQUENCE [LARGE SCALE GENOMIC DNA]</scope>
    <source>
        <strain evidence="1">LVBAO_FW01</strain>
        <tissue evidence="1">Leaves</tissue>
    </source>
</reference>
<dbReference type="AlphaFoldDB" id="A0AAN9L3G7"/>
<dbReference type="EMBL" id="JAYMYQ010000005">
    <property type="protein sequence ID" value="KAK7328544.1"/>
    <property type="molecule type" value="Genomic_DNA"/>
</dbReference>
<accession>A0AAN9L3G7</accession>
<organism evidence="1 2">
    <name type="scientific">Canavalia gladiata</name>
    <name type="common">Sword bean</name>
    <name type="synonym">Dolichos gladiatus</name>
    <dbReference type="NCBI Taxonomy" id="3824"/>
    <lineage>
        <taxon>Eukaryota</taxon>
        <taxon>Viridiplantae</taxon>
        <taxon>Streptophyta</taxon>
        <taxon>Embryophyta</taxon>
        <taxon>Tracheophyta</taxon>
        <taxon>Spermatophyta</taxon>
        <taxon>Magnoliopsida</taxon>
        <taxon>eudicotyledons</taxon>
        <taxon>Gunneridae</taxon>
        <taxon>Pentapetalae</taxon>
        <taxon>rosids</taxon>
        <taxon>fabids</taxon>
        <taxon>Fabales</taxon>
        <taxon>Fabaceae</taxon>
        <taxon>Papilionoideae</taxon>
        <taxon>50 kb inversion clade</taxon>
        <taxon>NPAAA clade</taxon>
        <taxon>indigoferoid/millettioid clade</taxon>
        <taxon>Phaseoleae</taxon>
        <taxon>Canavalia</taxon>
    </lineage>
</organism>
<proteinExistence type="predicted"/>
<evidence type="ECO:0000313" key="1">
    <source>
        <dbReference type="EMBL" id="KAK7328544.1"/>
    </source>
</evidence>
<sequence>MSLLASYCMGLNLKNRFTMGADLSISGFHFGHSKHLLEDLSSFPMVNAIKFPKSFTYQLSLRNSKTPHR</sequence>
<dbReference type="Proteomes" id="UP001367508">
    <property type="component" value="Unassembled WGS sequence"/>
</dbReference>
<gene>
    <name evidence="1" type="ORF">VNO77_22654</name>
</gene>
<evidence type="ECO:0000313" key="2">
    <source>
        <dbReference type="Proteomes" id="UP001367508"/>
    </source>
</evidence>
<name>A0AAN9L3G7_CANGL</name>